<organism evidence="8 9">
    <name type="scientific">Novosphingobium bradum</name>
    <dbReference type="NCBI Taxonomy" id="1737444"/>
    <lineage>
        <taxon>Bacteria</taxon>
        <taxon>Pseudomonadati</taxon>
        <taxon>Pseudomonadota</taxon>
        <taxon>Alphaproteobacteria</taxon>
        <taxon>Sphingomonadales</taxon>
        <taxon>Sphingomonadaceae</taxon>
        <taxon>Novosphingobium</taxon>
    </lineage>
</organism>
<dbReference type="PANTHER" id="PTHR10491:SF4">
    <property type="entry name" value="METHIONINE ADENOSYLTRANSFERASE 2 SUBUNIT BETA"/>
    <property type="match status" value="1"/>
</dbReference>
<dbReference type="Proteomes" id="UP001595604">
    <property type="component" value="Unassembled WGS sequence"/>
</dbReference>
<dbReference type="NCBIfam" id="TIGR01214">
    <property type="entry name" value="rmlD"/>
    <property type="match status" value="1"/>
</dbReference>
<dbReference type="SUPFAM" id="SSF51735">
    <property type="entry name" value="NAD(P)-binding Rossmann-fold domains"/>
    <property type="match status" value="1"/>
</dbReference>
<evidence type="ECO:0000256" key="4">
    <source>
        <dbReference type="ARBA" id="ARBA00017099"/>
    </source>
</evidence>
<feature type="domain" description="RmlD-like substrate binding" evidence="7">
    <location>
        <begin position="1"/>
        <end position="292"/>
    </location>
</feature>
<dbReference type="Gene3D" id="3.40.50.720">
    <property type="entry name" value="NAD(P)-binding Rossmann-like Domain"/>
    <property type="match status" value="1"/>
</dbReference>
<dbReference type="Gene3D" id="3.90.25.10">
    <property type="entry name" value="UDP-galactose 4-epimerase, domain 1"/>
    <property type="match status" value="1"/>
</dbReference>
<proteinExistence type="inferred from homology"/>
<reference evidence="9" key="1">
    <citation type="journal article" date="2019" name="Int. J. Syst. Evol. Microbiol.">
        <title>The Global Catalogue of Microorganisms (GCM) 10K type strain sequencing project: providing services to taxonomists for standard genome sequencing and annotation.</title>
        <authorList>
            <consortium name="The Broad Institute Genomics Platform"/>
            <consortium name="The Broad Institute Genome Sequencing Center for Infectious Disease"/>
            <person name="Wu L."/>
            <person name="Ma J."/>
        </authorList>
    </citation>
    <scope>NUCLEOTIDE SEQUENCE [LARGE SCALE GENOMIC DNA]</scope>
    <source>
        <strain evidence="9">KCTC 42984</strain>
    </source>
</reference>
<dbReference type="EMBL" id="JBHRTQ010000003">
    <property type="protein sequence ID" value="MFC3173280.1"/>
    <property type="molecule type" value="Genomic_DNA"/>
</dbReference>
<dbReference type="RefSeq" id="WP_379508661.1">
    <property type="nucleotide sequence ID" value="NZ_JBHRTQ010000003.1"/>
</dbReference>
<dbReference type="CDD" id="cd05254">
    <property type="entry name" value="dTDP_HR_like_SDR_e"/>
    <property type="match status" value="1"/>
</dbReference>
<accession>A0ABV7IKP9</accession>
<evidence type="ECO:0000256" key="2">
    <source>
        <dbReference type="ARBA" id="ARBA00010944"/>
    </source>
</evidence>
<comment type="caution">
    <text evidence="8">The sequence shown here is derived from an EMBL/GenBank/DDBJ whole genome shotgun (WGS) entry which is preliminary data.</text>
</comment>
<protein>
    <recommendedName>
        <fullName evidence="4 6">dTDP-4-dehydrorhamnose reductase</fullName>
        <ecNumber evidence="3 6">1.1.1.133</ecNumber>
    </recommendedName>
</protein>
<evidence type="ECO:0000313" key="8">
    <source>
        <dbReference type="EMBL" id="MFC3173280.1"/>
    </source>
</evidence>
<comment type="cofactor">
    <cofactor evidence="6">
        <name>Mg(2+)</name>
        <dbReference type="ChEBI" id="CHEBI:18420"/>
    </cofactor>
    <text evidence="6">Binds 1 Mg(2+) ion per monomer.</text>
</comment>
<dbReference type="InterPro" id="IPR005913">
    <property type="entry name" value="dTDP_dehydrorham_reduct"/>
</dbReference>
<evidence type="ECO:0000313" key="9">
    <source>
        <dbReference type="Proteomes" id="UP001595604"/>
    </source>
</evidence>
<evidence type="ECO:0000256" key="5">
    <source>
        <dbReference type="ARBA" id="ARBA00048200"/>
    </source>
</evidence>
<evidence type="ECO:0000256" key="1">
    <source>
        <dbReference type="ARBA" id="ARBA00004781"/>
    </source>
</evidence>
<comment type="catalytic activity">
    <reaction evidence="5 6">
        <text>dTDP-beta-L-rhamnose + NADP(+) = dTDP-4-dehydro-beta-L-rhamnose + NADPH + H(+)</text>
        <dbReference type="Rhea" id="RHEA:21796"/>
        <dbReference type="ChEBI" id="CHEBI:15378"/>
        <dbReference type="ChEBI" id="CHEBI:57510"/>
        <dbReference type="ChEBI" id="CHEBI:57783"/>
        <dbReference type="ChEBI" id="CHEBI:58349"/>
        <dbReference type="ChEBI" id="CHEBI:62830"/>
        <dbReference type="EC" id="1.1.1.133"/>
    </reaction>
</comment>
<comment type="pathway">
    <text evidence="1 6">Carbohydrate biosynthesis; dTDP-L-rhamnose biosynthesis.</text>
</comment>
<dbReference type="EC" id="1.1.1.133" evidence="3 6"/>
<dbReference type="PANTHER" id="PTHR10491">
    <property type="entry name" value="DTDP-4-DEHYDRORHAMNOSE REDUCTASE"/>
    <property type="match status" value="1"/>
</dbReference>
<gene>
    <name evidence="8" type="primary">rfbD</name>
    <name evidence="8" type="ORF">ACFOD9_03330</name>
</gene>
<comment type="function">
    <text evidence="6">Catalyzes the reduction of dTDP-6-deoxy-L-lyxo-4-hexulose to yield dTDP-L-rhamnose.</text>
</comment>
<keyword evidence="6 8" id="KW-0560">Oxidoreductase</keyword>
<keyword evidence="6" id="KW-0521">NADP</keyword>
<dbReference type="InterPro" id="IPR029903">
    <property type="entry name" value="RmlD-like-bd"/>
</dbReference>
<evidence type="ECO:0000256" key="3">
    <source>
        <dbReference type="ARBA" id="ARBA00012929"/>
    </source>
</evidence>
<dbReference type="Pfam" id="PF04321">
    <property type="entry name" value="RmlD_sub_bind"/>
    <property type="match status" value="1"/>
</dbReference>
<comment type="similarity">
    <text evidence="2 6">Belongs to the dTDP-4-dehydrorhamnose reductase family.</text>
</comment>
<dbReference type="InterPro" id="IPR036291">
    <property type="entry name" value="NAD(P)-bd_dom_sf"/>
</dbReference>
<evidence type="ECO:0000259" key="7">
    <source>
        <dbReference type="Pfam" id="PF04321"/>
    </source>
</evidence>
<name>A0ABV7IKP9_9SPHN</name>
<sequence>MRIVVTGVNGQVVQSLVERGMAGGHVVIPLGRPHLDLAESDAGAIRAALELAAPEAIVSAAAYTAVDKAESEPDLARAINATGAGHVAEAAAALGVPLIHLSTDYVFSGEGSRAWREDDPTGPRSVYGATKLAGEAAVLSACPNSAVLRTAWVYSPFGANFVKTMLRLAESRDELGVVADQVGNPTSALDIASGVLAVAANLLADPAPARRGLFHMAGTGETSWAGFAEAIFTASAARGGPHARVNPITTAQFPTAAVRPANSRLDCTRLAQVHGIRLPAWQASLETVIDRLVGAEGTQR</sequence>
<dbReference type="GO" id="GO:0008831">
    <property type="term" value="F:dTDP-4-dehydrorhamnose reductase activity"/>
    <property type="evidence" value="ECO:0007669"/>
    <property type="project" value="UniProtKB-EC"/>
</dbReference>
<keyword evidence="9" id="KW-1185">Reference proteome</keyword>
<evidence type="ECO:0000256" key="6">
    <source>
        <dbReference type="RuleBase" id="RU364082"/>
    </source>
</evidence>